<name>A0A1F4YD64_9BACT</name>
<comment type="caution">
    <text evidence="6">The sequence shown here is derived from an EMBL/GenBank/DDBJ whole genome shotgun (WGS) entry which is preliminary data.</text>
</comment>
<evidence type="ECO:0000259" key="5">
    <source>
        <dbReference type="PROSITE" id="PS50893"/>
    </source>
</evidence>
<dbReference type="PROSITE" id="PS00211">
    <property type="entry name" value="ABC_TRANSPORTER_1"/>
    <property type="match status" value="1"/>
</dbReference>
<dbReference type="GO" id="GO:0005524">
    <property type="term" value="F:ATP binding"/>
    <property type="evidence" value="ECO:0007669"/>
    <property type="project" value="UniProtKB-KW"/>
</dbReference>
<dbReference type="InterPro" id="IPR003593">
    <property type="entry name" value="AAA+_ATPase"/>
</dbReference>
<dbReference type="PANTHER" id="PTHR42711:SF5">
    <property type="entry name" value="ABC TRANSPORTER ATP-BINDING PROTEIN NATA"/>
    <property type="match status" value="1"/>
</dbReference>
<evidence type="ECO:0000256" key="1">
    <source>
        <dbReference type="ARBA" id="ARBA00005417"/>
    </source>
</evidence>
<organism evidence="6 7">
    <name type="scientific">Candidatus Amesbacteria bacterium RIFCSPHIGHO2_01_FULL_48_32b</name>
    <dbReference type="NCBI Taxonomy" id="1797253"/>
    <lineage>
        <taxon>Bacteria</taxon>
        <taxon>Candidatus Amesiibacteriota</taxon>
    </lineage>
</organism>
<evidence type="ECO:0000313" key="7">
    <source>
        <dbReference type="Proteomes" id="UP000178176"/>
    </source>
</evidence>
<evidence type="ECO:0000313" key="6">
    <source>
        <dbReference type="EMBL" id="OGC91882.1"/>
    </source>
</evidence>
<reference evidence="6 7" key="1">
    <citation type="journal article" date="2016" name="Nat. Commun.">
        <title>Thousands of microbial genomes shed light on interconnected biogeochemical processes in an aquifer system.</title>
        <authorList>
            <person name="Anantharaman K."/>
            <person name="Brown C.T."/>
            <person name="Hug L.A."/>
            <person name="Sharon I."/>
            <person name="Castelle C.J."/>
            <person name="Probst A.J."/>
            <person name="Thomas B.C."/>
            <person name="Singh A."/>
            <person name="Wilkins M.J."/>
            <person name="Karaoz U."/>
            <person name="Brodie E.L."/>
            <person name="Williams K.H."/>
            <person name="Hubbard S.S."/>
            <person name="Banfield J.F."/>
        </authorList>
    </citation>
    <scope>NUCLEOTIDE SEQUENCE [LARGE SCALE GENOMIC DNA]</scope>
</reference>
<dbReference type="InterPro" id="IPR027417">
    <property type="entry name" value="P-loop_NTPase"/>
</dbReference>
<proteinExistence type="inferred from homology"/>
<dbReference type="InterPro" id="IPR017871">
    <property type="entry name" value="ABC_transporter-like_CS"/>
</dbReference>
<evidence type="ECO:0000256" key="3">
    <source>
        <dbReference type="ARBA" id="ARBA00022741"/>
    </source>
</evidence>
<dbReference type="AlphaFoldDB" id="A0A1F4YD64"/>
<dbReference type="SMART" id="SM00382">
    <property type="entry name" value="AAA"/>
    <property type="match status" value="1"/>
</dbReference>
<dbReference type="InterPro" id="IPR003439">
    <property type="entry name" value="ABC_transporter-like_ATP-bd"/>
</dbReference>
<dbReference type="EMBL" id="MEXH01000027">
    <property type="protein sequence ID" value="OGC91882.1"/>
    <property type="molecule type" value="Genomic_DNA"/>
</dbReference>
<protein>
    <submittedName>
        <fullName evidence="6">ABC transporter ATP-binding protein</fullName>
    </submittedName>
</protein>
<dbReference type="PROSITE" id="PS50893">
    <property type="entry name" value="ABC_TRANSPORTER_2"/>
    <property type="match status" value="1"/>
</dbReference>
<accession>A0A1F4YD64</accession>
<keyword evidence="3" id="KW-0547">Nucleotide-binding</keyword>
<keyword evidence="4 6" id="KW-0067">ATP-binding</keyword>
<dbReference type="Pfam" id="PF00005">
    <property type="entry name" value="ABC_tran"/>
    <property type="match status" value="1"/>
</dbReference>
<dbReference type="Proteomes" id="UP000178176">
    <property type="component" value="Unassembled WGS sequence"/>
</dbReference>
<dbReference type="GO" id="GO:0016887">
    <property type="term" value="F:ATP hydrolysis activity"/>
    <property type="evidence" value="ECO:0007669"/>
    <property type="project" value="InterPro"/>
</dbReference>
<evidence type="ECO:0000256" key="2">
    <source>
        <dbReference type="ARBA" id="ARBA00022448"/>
    </source>
</evidence>
<evidence type="ECO:0000256" key="4">
    <source>
        <dbReference type="ARBA" id="ARBA00022840"/>
    </source>
</evidence>
<comment type="similarity">
    <text evidence="1">Belongs to the ABC transporter superfamily.</text>
</comment>
<dbReference type="PANTHER" id="PTHR42711">
    <property type="entry name" value="ABC TRANSPORTER ATP-BINDING PROTEIN"/>
    <property type="match status" value="1"/>
</dbReference>
<sequence>MANVIEVSRLIKRYKNSPDPSVNNVSFAVGSGEFFSLLGPNGAGKTTTISILTTTLSKTSGLVKIAGLDIDRQSSAVRQKIGIIFQNPSLDPNLTAEENVRFHAALYDLYPYRPFYSLMPTDYKNQVTHLTSIIGLTASDLSKPVKALSGGMKRKLEIVRSLMHQPQILFLDEPTSGLDPLSRKNLWDYLTQIRKSNGTTIFLTTHYLEEAENSDTVCIIKSGKIVALGSPAKIKKTLPAATPLSNPPT</sequence>
<feature type="domain" description="ABC transporter" evidence="5">
    <location>
        <begin position="5"/>
        <end position="247"/>
    </location>
</feature>
<dbReference type="Gene3D" id="3.40.50.300">
    <property type="entry name" value="P-loop containing nucleotide triphosphate hydrolases"/>
    <property type="match status" value="1"/>
</dbReference>
<gene>
    <name evidence="6" type="ORF">A2876_03980</name>
</gene>
<dbReference type="InterPro" id="IPR050763">
    <property type="entry name" value="ABC_transporter_ATP-binding"/>
</dbReference>
<dbReference type="SUPFAM" id="SSF52540">
    <property type="entry name" value="P-loop containing nucleoside triphosphate hydrolases"/>
    <property type="match status" value="1"/>
</dbReference>
<keyword evidence="2" id="KW-0813">Transport</keyword>